<proteinExistence type="predicted"/>
<evidence type="ECO:0008006" key="3">
    <source>
        <dbReference type="Google" id="ProtNLM"/>
    </source>
</evidence>
<keyword evidence="2" id="KW-1185">Reference proteome</keyword>
<dbReference type="KEGG" id="grl:LPB144_10240"/>
<organism evidence="1 2">
    <name type="scientific">Christiangramia salexigens</name>
    <dbReference type="NCBI Taxonomy" id="1913577"/>
    <lineage>
        <taxon>Bacteria</taxon>
        <taxon>Pseudomonadati</taxon>
        <taxon>Bacteroidota</taxon>
        <taxon>Flavobacteriia</taxon>
        <taxon>Flavobacteriales</taxon>
        <taxon>Flavobacteriaceae</taxon>
        <taxon>Christiangramia</taxon>
    </lineage>
</organism>
<sequence>MKSIKPGLLNLATSYVDDRIKILHANINDLKEALKLETKCSMGDKYETDRAMLHLEFEKLSGQIEQYGKLKKTLNHIEANSVHSKVQFGSVINTTGPNYFIAIPAGVLNYEDENFYAVGYQTPVARELIGKSTGDNFTINGESYKITAII</sequence>
<dbReference type="EMBL" id="CP018153">
    <property type="protein sequence ID" value="APG61457.1"/>
    <property type="molecule type" value="Genomic_DNA"/>
</dbReference>
<dbReference type="RefSeq" id="WP_072554140.1">
    <property type="nucleotide sequence ID" value="NZ_CP018153.1"/>
</dbReference>
<accession>A0A1L3J8K0</accession>
<evidence type="ECO:0000313" key="2">
    <source>
        <dbReference type="Proteomes" id="UP000182510"/>
    </source>
</evidence>
<dbReference type="Proteomes" id="UP000182510">
    <property type="component" value="Chromosome"/>
</dbReference>
<dbReference type="OrthoDB" id="667380at2"/>
<dbReference type="STRING" id="1913577.LPB144_10240"/>
<name>A0A1L3J8K0_9FLAO</name>
<reference evidence="1 2" key="1">
    <citation type="submission" date="2016-11" db="EMBL/GenBank/DDBJ databases">
        <title>Gramella sp. LPB0144 isolated from marine environment.</title>
        <authorList>
            <person name="Kim E."/>
            <person name="Yi H."/>
        </authorList>
    </citation>
    <scope>NUCLEOTIDE SEQUENCE [LARGE SCALE GENOMIC DNA]</scope>
    <source>
        <strain evidence="1 2">LPB0144</strain>
    </source>
</reference>
<protein>
    <recommendedName>
        <fullName evidence="3">Transcription elongation factor</fullName>
    </recommendedName>
</protein>
<evidence type="ECO:0000313" key="1">
    <source>
        <dbReference type="EMBL" id="APG61457.1"/>
    </source>
</evidence>
<gene>
    <name evidence="1" type="ORF">LPB144_10240</name>
</gene>
<dbReference type="AlphaFoldDB" id="A0A1L3J8K0"/>